<dbReference type="Proteomes" id="UP001390963">
    <property type="component" value="Unassembled WGS sequence"/>
</dbReference>
<evidence type="ECO:0000313" key="1">
    <source>
        <dbReference type="EMBL" id="MEM0518981.1"/>
    </source>
</evidence>
<sequence length="107" mass="12556">MATEEQKAMQVENFLNRAYKLDRRIKRPSKGEYYSLTRAEQDGNAQKELDILKNRIEQAIDIFFKQRLNHKTEEHLRILLSHNASAKNSNDINNVVEKGLLLTEPFK</sequence>
<organism evidence="1 3">
    <name type="scientific">Aequorivita flava</name>
    <dbReference type="NCBI Taxonomy" id="3114371"/>
    <lineage>
        <taxon>Bacteria</taxon>
        <taxon>Pseudomonadati</taxon>
        <taxon>Bacteroidota</taxon>
        <taxon>Flavobacteriia</taxon>
        <taxon>Flavobacteriales</taxon>
        <taxon>Flavobacteriaceae</taxon>
        <taxon>Aequorivita</taxon>
    </lineage>
</organism>
<evidence type="ECO:0000313" key="3">
    <source>
        <dbReference type="Proteomes" id="UP001388259"/>
    </source>
</evidence>
<dbReference type="EMBL" id="JAZBJM010000008">
    <property type="protein sequence ID" value="MEM0518981.1"/>
    <property type="molecule type" value="Genomic_DNA"/>
</dbReference>
<dbReference type="EMBL" id="JBANCF010000009">
    <property type="protein sequence ID" value="MEM0574062.1"/>
    <property type="molecule type" value="Genomic_DNA"/>
</dbReference>
<gene>
    <name evidence="2" type="ORF">VZD24_11075</name>
    <name evidence="1" type="ORF">VZD85_11490</name>
</gene>
<keyword evidence="4" id="KW-1185">Reference proteome</keyword>
<comment type="caution">
    <text evidence="1">The sequence shown here is derived from an EMBL/GenBank/DDBJ whole genome shotgun (WGS) entry which is preliminary data.</text>
</comment>
<accession>A0AB35YUI2</accession>
<reference evidence="1 4" key="1">
    <citation type="submission" date="2024-01" db="EMBL/GenBank/DDBJ databases">
        <title>Aequorivita flavus sp. nov., isolated from deep-sea sediment.</title>
        <authorList>
            <person name="Chen X."/>
        </authorList>
    </citation>
    <scope>NUCLEOTIDE SEQUENCE</scope>
    <source>
        <strain evidence="1">MCCC 1A16923</strain>
        <strain evidence="2 4">MCCC 1A16935</strain>
    </source>
</reference>
<evidence type="ECO:0000313" key="4">
    <source>
        <dbReference type="Proteomes" id="UP001390963"/>
    </source>
</evidence>
<proteinExistence type="predicted"/>
<dbReference type="Proteomes" id="UP001388259">
    <property type="component" value="Unassembled WGS sequence"/>
</dbReference>
<evidence type="ECO:0000313" key="2">
    <source>
        <dbReference type="EMBL" id="MEM0574062.1"/>
    </source>
</evidence>
<dbReference type="RefSeq" id="WP_269353716.1">
    <property type="nucleotide sequence ID" value="NZ_JAZBJM010000008.1"/>
</dbReference>
<protein>
    <submittedName>
        <fullName evidence="1">Uncharacterized protein</fullName>
    </submittedName>
</protein>
<dbReference type="AlphaFoldDB" id="A0AB35YUI2"/>
<name>A0AB35YUI2_9FLAO</name>